<name>D6XWM0_BACIE</name>
<dbReference type="Proteomes" id="UP000000271">
    <property type="component" value="Chromosome"/>
</dbReference>
<dbReference type="InterPro" id="IPR006938">
    <property type="entry name" value="DUF624"/>
</dbReference>
<dbReference type="eggNOG" id="COG5578">
    <property type="taxonomic scope" value="Bacteria"/>
</dbReference>
<dbReference type="STRING" id="439292.Bsel_0322"/>
<proteinExistence type="predicted"/>
<dbReference type="HOGENOM" id="CLU_081578_4_0_9"/>
<dbReference type="RefSeq" id="WP_013171291.1">
    <property type="nucleotide sequence ID" value="NC_014219.1"/>
</dbReference>
<sequence>MNKIQQLSEGIFRYALLNLMWVGYSLLGFIVFGILPATIALFKVHFHQHRNRLEPERESDVRVFHEAYKSSFIRGNLLMLILTAAGVFLYADLYIVLRMDHALMPILLGLIVALTVLYLLFLFFVPASFAYENRPFFETIRAGFYMAVLSPIYSISLVIAFGIIIYAGQIVPAIHLFFTASVMTYLVTAVFLLKADRLRRMAGKNN</sequence>
<dbReference type="OrthoDB" id="2182676at2"/>
<organism evidence="2 3">
    <name type="scientific">Bacillus selenitireducens (strain ATCC 700615 / DSM 15326 / MLS10)</name>
    <dbReference type="NCBI Taxonomy" id="439292"/>
    <lineage>
        <taxon>Bacteria</taxon>
        <taxon>Bacillati</taxon>
        <taxon>Bacillota</taxon>
        <taxon>Bacilli</taxon>
        <taxon>Bacillales</taxon>
        <taxon>Bacillaceae</taxon>
        <taxon>Salisediminibacterium</taxon>
    </lineage>
</organism>
<dbReference type="Pfam" id="PF04854">
    <property type="entry name" value="DUF624"/>
    <property type="match status" value="1"/>
</dbReference>
<evidence type="ECO:0000256" key="1">
    <source>
        <dbReference type="SAM" id="Phobius"/>
    </source>
</evidence>
<keyword evidence="3" id="KW-1185">Reference proteome</keyword>
<keyword evidence="1" id="KW-0812">Transmembrane</keyword>
<dbReference type="EMBL" id="CP001791">
    <property type="protein sequence ID" value="ADH97862.1"/>
    <property type="molecule type" value="Genomic_DNA"/>
</dbReference>
<dbReference type="AlphaFoldDB" id="D6XWM0"/>
<evidence type="ECO:0000313" key="2">
    <source>
        <dbReference type="EMBL" id="ADH97862.1"/>
    </source>
</evidence>
<keyword evidence="1" id="KW-0472">Membrane</keyword>
<feature type="transmembrane region" description="Helical" evidence="1">
    <location>
        <begin position="77"/>
        <end position="97"/>
    </location>
</feature>
<reference evidence="2" key="1">
    <citation type="submission" date="2009-10" db="EMBL/GenBank/DDBJ databases">
        <title>Complete sequence of Bacillus selenitireducens MLS10.</title>
        <authorList>
            <consortium name="US DOE Joint Genome Institute"/>
            <person name="Lucas S."/>
            <person name="Copeland A."/>
            <person name="Lapidus A."/>
            <person name="Glavina del Rio T."/>
            <person name="Dalin E."/>
            <person name="Tice H."/>
            <person name="Bruce D."/>
            <person name="Goodwin L."/>
            <person name="Pitluck S."/>
            <person name="Sims D."/>
            <person name="Brettin T."/>
            <person name="Detter J.C."/>
            <person name="Han C."/>
            <person name="Larimer F."/>
            <person name="Land M."/>
            <person name="Hauser L."/>
            <person name="Kyrpides N."/>
            <person name="Ovchinnikova G."/>
            <person name="Stolz J."/>
        </authorList>
    </citation>
    <scope>NUCLEOTIDE SEQUENCE [LARGE SCALE GENOMIC DNA]</scope>
    <source>
        <strain evidence="2">MLS10</strain>
    </source>
</reference>
<accession>D6XWM0</accession>
<gene>
    <name evidence="2" type="ordered locus">Bsel_0322</name>
</gene>
<feature type="transmembrane region" description="Helical" evidence="1">
    <location>
        <begin position="103"/>
        <end position="131"/>
    </location>
</feature>
<protein>
    <submittedName>
        <fullName evidence="2">Uncharacterized protein</fullName>
    </submittedName>
</protein>
<feature type="transmembrane region" description="Helical" evidence="1">
    <location>
        <begin position="143"/>
        <end position="167"/>
    </location>
</feature>
<dbReference type="KEGG" id="bse:Bsel_0322"/>
<feature type="transmembrane region" description="Helical" evidence="1">
    <location>
        <begin position="20"/>
        <end position="42"/>
    </location>
</feature>
<feature type="transmembrane region" description="Helical" evidence="1">
    <location>
        <begin position="173"/>
        <end position="193"/>
    </location>
</feature>
<evidence type="ECO:0000313" key="3">
    <source>
        <dbReference type="Proteomes" id="UP000000271"/>
    </source>
</evidence>
<keyword evidence="1" id="KW-1133">Transmembrane helix</keyword>